<organism evidence="8 9">
    <name type="scientific">Euplotes crassus</name>
    <dbReference type="NCBI Taxonomy" id="5936"/>
    <lineage>
        <taxon>Eukaryota</taxon>
        <taxon>Sar</taxon>
        <taxon>Alveolata</taxon>
        <taxon>Ciliophora</taxon>
        <taxon>Intramacronucleata</taxon>
        <taxon>Spirotrichea</taxon>
        <taxon>Hypotrichia</taxon>
        <taxon>Euplotida</taxon>
        <taxon>Euplotidae</taxon>
        <taxon>Moneuplotes</taxon>
    </lineage>
</organism>
<sequence length="673" mass="77796">MKAYTKTILLEKKKNKDNQVGGHMADHVTDDYGYPEECFYDIDPGVYDYIIKCVGGVTPQHNREVESVNSEDLPLYENRYFHINTSRKFEIIGSSQREEDQCTICIENANLKPAHCEIKLIEAYNYYIMEKDSDIDGNQINSSPEDRVFIRVPEEGIDLYEIRENKVDGDNRILRLGDTYVTLKMTEEYFNEVDTWIKSNNLEKIQHLVQEANISIIKDLKLQAESIMGAAISQNIISDFEESKKIRELFYEIKPSRLSKKKKHMLQLYFNDSNVKLDLDGSDKFMKILDPSHPKGIQDNIGSNIFQLEEEAKLKHILGKDTLVEDVKAIVPNSYNPEKEIEAVIEYKRGSWWLKDPNHNEMNGVYTMLEKDQKHILVPGDQFKVGHLEFRLERYNTSVIQHAKGSHGSDDTYTIIQDMKIDQYIKCSFFAVYDGHGGSFCAKYLKENFHKVLKEKLTDRFDGIKNSKNIAKSIKNIFEDTCYHVDNEFIRKYEAKSKNCGSTAACVLIIGDRIYCANVGDARAIMSIDGKPLELSWDHNLAREDEKRRIEESGGLEVGRVHGKLSITRAFGDSAFKSQNTFNCLDYNTVLVTPEVREHLMDPFTDEFIVVASDGLYDELESQQVVDFVREKYKYTPEDICHELLDEVLNIREKEDDITIIIVKLQRHLSYLE</sequence>
<evidence type="ECO:0000256" key="1">
    <source>
        <dbReference type="ARBA" id="ARBA00004170"/>
    </source>
</evidence>
<dbReference type="GO" id="GO:0016020">
    <property type="term" value="C:membrane"/>
    <property type="evidence" value="ECO:0007669"/>
    <property type="project" value="UniProtKB-SubCell"/>
</dbReference>
<accession>A0AAD1X6N9</accession>
<dbReference type="SUPFAM" id="SSF81606">
    <property type="entry name" value="PP2C-like"/>
    <property type="match status" value="1"/>
</dbReference>
<dbReference type="InterPro" id="IPR000222">
    <property type="entry name" value="PP2C_BS"/>
</dbReference>
<evidence type="ECO:0000256" key="2">
    <source>
        <dbReference type="ARBA" id="ARBA00022723"/>
    </source>
</evidence>
<comment type="subcellular location">
    <subcellularLocation>
        <location evidence="1">Membrane</location>
        <topology evidence="1">Peripheral membrane protein</topology>
    </subcellularLocation>
</comment>
<dbReference type="InterPro" id="IPR001932">
    <property type="entry name" value="PPM-type_phosphatase-like_dom"/>
</dbReference>
<keyword evidence="5" id="KW-0472">Membrane</keyword>
<dbReference type="GO" id="GO:0004722">
    <property type="term" value="F:protein serine/threonine phosphatase activity"/>
    <property type="evidence" value="ECO:0007669"/>
    <property type="project" value="InterPro"/>
</dbReference>
<evidence type="ECO:0000256" key="6">
    <source>
        <dbReference type="RuleBase" id="RU003465"/>
    </source>
</evidence>
<dbReference type="PROSITE" id="PS51746">
    <property type="entry name" value="PPM_2"/>
    <property type="match status" value="1"/>
</dbReference>
<dbReference type="AlphaFoldDB" id="A0AAD1X6N9"/>
<dbReference type="Gene3D" id="3.60.40.10">
    <property type="entry name" value="PPM-type phosphatase domain"/>
    <property type="match status" value="1"/>
</dbReference>
<dbReference type="CDD" id="cd00143">
    <property type="entry name" value="PP2Cc"/>
    <property type="match status" value="1"/>
</dbReference>
<proteinExistence type="inferred from homology"/>
<keyword evidence="3 6" id="KW-0378">Hydrolase</keyword>
<name>A0AAD1X6N9_EUPCR</name>
<dbReference type="Pfam" id="PF00481">
    <property type="entry name" value="PP2C"/>
    <property type="match status" value="1"/>
</dbReference>
<dbReference type="PANTHER" id="PTHR13832">
    <property type="entry name" value="PROTEIN PHOSPHATASE 2C"/>
    <property type="match status" value="1"/>
</dbReference>
<comment type="caution">
    <text evidence="8">The sequence shown here is derived from an EMBL/GenBank/DDBJ whole genome shotgun (WGS) entry which is preliminary data.</text>
</comment>
<feature type="domain" description="PPM-type phosphatase" evidence="7">
    <location>
        <begin position="394"/>
        <end position="665"/>
    </location>
</feature>
<dbReference type="EMBL" id="CAMPGE010000921">
    <property type="protein sequence ID" value="CAI2359686.1"/>
    <property type="molecule type" value="Genomic_DNA"/>
</dbReference>
<keyword evidence="4 6" id="KW-0904">Protein phosphatase</keyword>
<dbReference type="InterPro" id="IPR015655">
    <property type="entry name" value="PP2C"/>
</dbReference>
<dbReference type="Proteomes" id="UP001295684">
    <property type="component" value="Unassembled WGS sequence"/>
</dbReference>
<protein>
    <recommendedName>
        <fullName evidence="7">PPM-type phosphatase domain-containing protein</fullName>
    </recommendedName>
</protein>
<gene>
    <name evidence="8" type="ORF">ECRASSUSDP1_LOCUS979</name>
</gene>
<keyword evidence="9" id="KW-1185">Reference proteome</keyword>
<evidence type="ECO:0000313" key="9">
    <source>
        <dbReference type="Proteomes" id="UP001295684"/>
    </source>
</evidence>
<dbReference type="InterPro" id="IPR036457">
    <property type="entry name" value="PPM-type-like_dom_sf"/>
</dbReference>
<comment type="similarity">
    <text evidence="6">Belongs to the PP2C family.</text>
</comment>
<evidence type="ECO:0000256" key="4">
    <source>
        <dbReference type="ARBA" id="ARBA00022912"/>
    </source>
</evidence>
<reference evidence="8" key="1">
    <citation type="submission" date="2023-07" db="EMBL/GenBank/DDBJ databases">
        <authorList>
            <consortium name="AG Swart"/>
            <person name="Singh M."/>
            <person name="Singh A."/>
            <person name="Seah K."/>
            <person name="Emmerich C."/>
        </authorList>
    </citation>
    <scope>NUCLEOTIDE SEQUENCE</scope>
    <source>
        <strain evidence="8">DP1</strain>
    </source>
</reference>
<evidence type="ECO:0000256" key="5">
    <source>
        <dbReference type="ARBA" id="ARBA00023136"/>
    </source>
</evidence>
<dbReference type="CDD" id="cd00060">
    <property type="entry name" value="FHA"/>
    <property type="match status" value="1"/>
</dbReference>
<evidence type="ECO:0000259" key="7">
    <source>
        <dbReference type="PROSITE" id="PS51746"/>
    </source>
</evidence>
<evidence type="ECO:0000313" key="8">
    <source>
        <dbReference type="EMBL" id="CAI2359686.1"/>
    </source>
</evidence>
<dbReference type="PANTHER" id="PTHR13832:SF827">
    <property type="entry name" value="PROTEIN PHOSPHATASE 1L"/>
    <property type="match status" value="1"/>
</dbReference>
<keyword evidence="2" id="KW-0479">Metal-binding</keyword>
<dbReference type="GO" id="GO:0046872">
    <property type="term" value="F:metal ion binding"/>
    <property type="evidence" value="ECO:0007669"/>
    <property type="project" value="UniProtKB-KW"/>
</dbReference>
<evidence type="ECO:0000256" key="3">
    <source>
        <dbReference type="ARBA" id="ARBA00022801"/>
    </source>
</evidence>
<dbReference type="SMART" id="SM00332">
    <property type="entry name" value="PP2Cc"/>
    <property type="match status" value="1"/>
</dbReference>
<dbReference type="PROSITE" id="PS01032">
    <property type="entry name" value="PPM_1"/>
    <property type="match status" value="1"/>
</dbReference>